<evidence type="ECO:0000313" key="3">
    <source>
        <dbReference type="Proteomes" id="UP000541444"/>
    </source>
</evidence>
<keyword evidence="3" id="KW-1185">Reference proteome</keyword>
<evidence type="ECO:0000259" key="1">
    <source>
        <dbReference type="Pfam" id="PF03478"/>
    </source>
</evidence>
<proteinExistence type="predicted"/>
<comment type="caution">
    <text evidence="2">The sequence shown here is derived from an EMBL/GenBank/DDBJ whole genome shotgun (WGS) entry which is preliminary data.</text>
</comment>
<gene>
    <name evidence="2" type="ORF">GIB67_024626</name>
</gene>
<dbReference type="CDD" id="cd09917">
    <property type="entry name" value="F-box_SF"/>
    <property type="match status" value="1"/>
</dbReference>
<dbReference type="Pfam" id="PF03478">
    <property type="entry name" value="Beta-prop_KIB1-4"/>
    <property type="match status" value="1"/>
</dbReference>
<dbReference type="InterPro" id="IPR005174">
    <property type="entry name" value="KIB1-4_b-propeller"/>
</dbReference>
<organism evidence="2 3">
    <name type="scientific">Kingdonia uniflora</name>
    <dbReference type="NCBI Taxonomy" id="39325"/>
    <lineage>
        <taxon>Eukaryota</taxon>
        <taxon>Viridiplantae</taxon>
        <taxon>Streptophyta</taxon>
        <taxon>Embryophyta</taxon>
        <taxon>Tracheophyta</taxon>
        <taxon>Spermatophyta</taxon>
        <taxon>Magnoliopsida</taxon>
        <taxon>Ranunculales</taxon>
        <taxon>Circaeasteraceae</taxon>
        <taxon>Kingdonia</taxon>
    </lineage>
</organism>
<evidence type="ECO:0000313" key="2">
    <source>
        <dbReference type="EMBL" id="KAF6144399.1"/>
    </source>
</evidence>
<dbReference type="PANTHER" id="PTHR44259">
    <property type="entry name" value="OS07G0183000 PROTEIN-RELATED"/>
    <property type="match status" value="1"/>
</dbReference>
<dbReference type="OrthoDB" id="642536at2759"/>
<protein>
    <recommendedName>
        <fullName evidence="1">KIB1-4 beta-propeller domain-containing protein</fullName>
    </recommendedName>
</protein>
<feature type="domain" description="KIB1-4 beta-propeller" evidence="1">
    <location>
        <begin position="332"/>
        <end position="616"/>
    </location>
</feature>
<dbReference type="PANTHER" id="PTHR44259:SF114">
    <property type="entry name" value="OS06G0707300 PROTEIN"/>
    <property type="match status" value="1"/>
</dbReference>
<name>A0A7J7LPB1_9MAGN</name>
<reference evidence="2 3" key="1">
    <citation type="journal article" date="2020" name="IScience">
        <title>Genome Sequencing of the Endangered Kingdonia uniflora (Circaeasteraceae, Ranunculales) Reveals Potential Mechanisms of Evolutionary Specialization.</title>
        <authorList>
            <person name="Sun Y."/>
            <person name="Deng T."/>
            <person name="Zhang A."/>
            <person name="Moore M.J."/>
            <person name="Landis J.B."/>
            <person name="Lin N."/>
            <person name="Zhang H."/>
            <person name="Zhang X."/>
            <person name="Huang J."/>
            <person name="Zhang X."/>
            <person name="Sun H."/>
            <person name="Wang H."/>
        </authorList>
    </citation>
    <scope>NUCLEOTIDE SEQUENCE [LARGE SCALE GENOMIC DNA]</scope>
    <source>
        <strain evidence="2">TB1705</strain>
        <tissue evidence="2">Leaf</tissue>
    </source>
</reference>
<accession>A0A7J7LPB1</accession>
<dbReference type="InterPro" id="IPR050942">
    <property type="entry name" value="F-box_BR-signaling"/>
</dbReference>
<dbReference type="Proteomes" id="UP000541444">
    <property type="component" value="Unassembled WGS sequence"/>
</dbReference>
<dbReference type="AlphaFoldDB" id="A0A7J7LPB1"/>
<dbReference type="EMBL" id="JACGCM010002131">
    <property type="protein sequence ID" value="KAF6144399.1"/>
    <property type="molecule type" value="Genomic_DNA"/>
</dbReference>
<sequence length="657" mass="74430">MPHGRTTTKKPTLAQGVTRIEDKLDKLVEALVLEKEVNKLSEFQWKLSIGDLSGIDEGNGDLVEDFSVGFEQSEKAAGRDVIEDRRTWGVLTVVLGIPHIKVLTEDLAGLQTLKQLVAGLNFIAGREFICEGGITGLLSGVPRNPKDEAFADDEVFFATNNGVFVTGSERSCEGERIRVDWVQRGNKAQDQDFGRVAEHRIVNEVLLGFVLLMFINTQVKEEIESVSKKQGVKKRKNVAMECSELPVELLEVIAELVLSFDDFALLSAIKDVIRFGGVCKSWHSATLLFQKKYPCYFPLLQKDGGFPLLMLTETLGKEYDIIEYPDLSIRKFFSLYDNKVYTLNLPEAHGRHCWGSPYGWLITFGIDLQIHLLNPITRLQIPLPSQSTFRHQHCDCTRRNLFISYIAKAVLAPQLIVMAIHTYTRRLAFAKPGDKAWTTLGNEDKCGSKGWATLGNEDYGKYSDLIYFKDHFFAVTNKGFVRYCDISGPNPIVIDFAAPPYRPTFNALERFYLVEISGELHMVVRLVNRYLVKPRYYHHNLSTTFIEVYKMESLYTTSKWVRLQTLGDHAIFIGNNLSFSILASNYPGCKRGCIYYTDDYQAQYGSQILGRDRGIFNLEKENIEPLYSGSETDLINEADDDALSIYSPPLWITPTVY</sequence>